<evidence type="ECO:0000313" key="2">
    <source>
        <dbReference type="Proteomes" id="UP000321947"/>
    </source>
</evidence>
<protein>
    <submittedName>
        <fullName evidence="1">Wall-associated receptor kinase 2-like</fullName>
    </submittedName>
</protein>
<keyword evidence="1" id="KW-0418">Kinase</keyword>
<keyword evidence="1" id="KW-0808">Transferase</keyword>
<organism evidence="1 2">
    <name type="scientific">Cucumis melo var. makuwa</name>
    <name type="common">Oriental melon</name>
    <dbReference type="NCBI Taxonomy" id="1194695"/>
    <lineage>
        <taxon>Eukaryota</taxon>
        <taxon>Viridiplantae</taxon>
        <taxon>Streptophyta</taxon>
        <taxon>Embryophyta</taxon>
        <taxon>Tracheophyta</taxon>
        <taxon>Spermatophyta</taxon>
        <taxon>Magnoliopsida</taxon>
        <taxon>eudicotyledons</taxon>
        <taxon>Gunneridae</taxon>
        <taxon>Pentapetalae</taxon>
        <taxon>rosids</taxon>
        <taxon>fabids</taxon>
        <taxon>Cucurbitales</taxon>
        <taxon>Cucurbitaceae</taxon>
        <taxon>Benincaseae</taxon>
        <taxon>Cucumis</taxon>
    </lineage>
</organism>
<accession>A0A5D3C4H4</accession>
<evidence type="ECO:0000313" key="1">
    <source>
        <dbReference type="EMBL" id="TYK06230.1"/>
    </source>
</evidence>
<dbReference type="GO" id="GO:0016301">
    <property type="term" value="F:kinase activity"/>
    <property type="evidence" value="ECO:0007669"/>
    <property type="project" value="UniProtKB-KW"/>
</dbReference>
<keyword evidence="1" id="KW-0675">Receptor</keyword>
<dbReference type="Gene3D" id="1.10.510.10">
    <property type="entry name" value="Transferase(Phosphotransferase) domain 1"/>
    <property type="match status" value="1"/>
</dbReference>
<name>A0A5D3C4H4_CUCMM</name>
<reference evidence="1 2" key="1">
    <citation type="submission" date="2019-08" db="EMBL/GenBank/DDBJ databases">
        <title>Draft genome sequences of two oriental melons (Cucumis melo L. var makuwa).</title>
        <authorList>
            <person name="Kwon S.-Y."/>
        </authorList>
    </citation>
    <scope>NUCLEOTIDE SEQUENCE [LARGE SCALE GENOMIC DNA]</scope>
    <source>
        <strain evidence="2">cv. Chang Bougi</strain>
        <tissue evidence="1">Leaf</tissue>
    </source>
</reference>
<gene>
    <name evidence="1" type="ORF">E5676_scaffold20001G00010</name>
</gene>
<dbReference type="AlphaFoldDB" id="A0A5D3C4H4"/>
<proteinExistence type="predicted"/>
<dbReference type="EMBL" id="SSTD01013626">
    <property type="protein sequence ID" value="TYK06230.1"/>
    <property type="molecule type" value="Genomic_DNA"/>
</dbReference>
<dbReference type="Proteomes" id="UP000321947">
    <property type="component" value="Unassembled WGS sequence"/>
</dbReference>
<sequence>MMVKEANFEEIKQVAKVAKKCLRIKGEERPNMKEVAMELERVRSMQVQHSWINNNNLSSTEEMVCFLDVEASDSNHFALSGTMHTVGDNIKARTILSNIHHGR</sequence>
<comment type="caution">
    <text evidence="1">The sequence shown here is derived from an EMBL/GenBank/DDBJ whole genome shotgun (WGS) entry which is preliminary data.</text>
</comment>